<evidence type="ECO:0000313" key="1">
    <source>
        <dbReference type="EMBL" id="AKB55527.1"/>
    </source>
</evidence>
<dbReference type="Proteomes" id="UP000033033">
    <property type="component" value="Chromosome"/>
</dbReference>
<evidence type="ECO:0000313" key="2">
    <source>
        <dbReference type="Proteomes" id="UP000033033"/>
    </source>
</evidence>
<dbReference type="GeneID" id="24845832"/>
<protein>
    <submittedName>
        <fullName evidence="1">Uncharacterized protein</fullName>
    </submittedName>
</protein>
<sequence>MINLVDEAGALSTEEFHELKNFVVDECLCTQVETPWLEYVKIRADGDTGYKGYWTAQWDEVGLDKRNVKAVIILNATYLKTLEDMKKTLAHEFGHHWTLGYMIENFEQDIWKERMPLDYYRMRGLDLDNFAPDYSKDWYHCDKEVLAEDYKYFYSPFDGEHRMKNLVGNPSEEIKAKIVDLGLGARRSWEELVRCRFSKSK</sequence>
<accession>A0A0E3QVS3</accession>
<gene>
    <name evidence="1" type="ORF">MSBRM_2529</name>
</gene>
<dbReference type="PATRIC" id="fig|1434108.4.peg.3240"/>
<dbReference type="RefSeq" id="WP_048155981.1">
    <property type="nucleotide sequence ID" value="NZ_CP009528.1"/>
</dbReference>
<proteinExistence type="predicted"/>
<dbReference type="HOGENOM" id="CLU_1388241_0_0_2"/>
<dbReference type="EMBL" id="CP009528">
    <property type="protein sequence ID" value="AKB55527.1"/>
    <property type="molecule type" value="Genomic_DNA"/>
</dbReference>
<name>A0A0E3QVS3_METBA</name>
<reference evidence="1 2" key="1">
    <citation type="submission" date="2014-07" db="EMBL/GenBank/DDBJ databases">
        <title>Methanogenic archaea and the global carbon cycle.</title>
        <authorList>
            <person name="Henriksen J.R."/>
            <person name="Luke J."/>
            <person name="Reinhart S."/>
            <person name="Benedict M.N."/>
            <person name="Youngblut N.D."/>
            <person name="Metcalf M.E."/>
            <person name="Whitaker R.J."/>
            <person name="Metcalf W.W."/>
        </authorList>
    </citation>
    <scope>NUCLEOTIDE SEQUENCE [LARGE SCALE GENOMIC DNA]</scope>
    <source>
        <strain evidence="1 2">MS</strain>
    </source>
</reference>
<dbReference type="KEGG" id="mby:MSBRM_2529"/>
<dbReference type="AlphaFoldDB" id="A0A0E3QVS3"/>
<organism evidence="1 2">
    <name type="scientific">Methanosarcina barkeri MS</name>
    <dbReference type="NCBI Taxonomy" id="1434108"/>
    <lineage>
        <taxon>Archaea</taxon>
        <taxon>Methanobacteriati</taxon>
        <taxon>Methanobacteriota</taxon>
        <taxon>Stenosarchaea group</taxon>
        <taxon>Methanomicrobia</taxon>
        <taxon>Methanosarcinales</taxon>
        <taxon>Methanosarcinaceae</taxon>
        <taxon>Methanosarcina</taxon>
    </lineage>
</organism>
<keyword evidence="2" id="KW-1185">Reference proteome</keyword>